<name>A0ABZ0GLP9_9GAMM</name>
<sequence length="440" mass="48878">MGKNTIYTLPTQGQSYDDIMGQVKSLRAKMTPGQRGKLASTTFQGQEEMEKVVHDAFQEFLEWNGLFTFQEASAAKMENEILDICVDVMNGGEQGRANLTSGGTESNFNALHAARKWARETKPGITKPNIVAPYSTHSTVHKVCKYLDLEVIVVPQLADLSVDLDGISNAINENTIAIVGSAPNWPYGTVDPIEEFSVMCAEHDLWLHVDACVGGYILPFFRELGVEMPLYDFRVSGVRSIAADLHKYGYAPKPCSTVIWRSQEEQKYHYMPITEWACGLYLSQGFVGSRTLGPVAGAWALMHYWGKEGYINNAKRILHVKDSIIAKCNEIEGLTTWQTHGPLLMIAAEGFNIELVVGGMEELGWRLLGVQEPAAIHLTLDVMEEEYLQQFLTDLENVVSEIKSGNIDKEGLLSYGGVGTVETAPKWLLSAMEIFEKENK</sequence>
<keyword evidence="6" id="KW-0808">Transferase</keyword>
<organism evidence="6 7">
    <name type="scientific">Thalassotalea fonticola</name>
    <dbReference type="NCBI Taxonomy" id="3065649"/>
    <lineage>
        <taxon>Bacteria</taxon>
        <taxon>Pseudomonadati</taxon>
        <taxon>Pseudomonadota</taxon>
        <taxon>Gammaproteobacteria</taxon>
        <taxon>Alteromonadales</taxon>
        <taxon>Colwelliaceae</taxon>
        <taxon>Thalassotalea</taxon>
    </lineage>
</organism>
<evidence type="ECO:0000256" key="1">
    <source>
        <dbReference type="ARBA" id="ARBA00001933"/>
    </source>
</evidence>
<reference evidence="6 7" key="1">
    <citation type="submission" date="2023-09" db="EMBL/GenBank/DDBJ databases">
        <authorList>
            <person name="Qi X."/>
        </authorList>
    </citation>
    <scope>NUCLEOTIDE SEQUENCE [LARGE SCALE GENOMIC DNA]</scope>
    <source>
        <strain evidence="6 7">S1-1</strain>
    </source>
</reference>
<dbReference type="Proteomes" id="UP001301442">
    <property type="component" value="Chromosome"/>
</dbReference>
<dbReference type="InterPro" id="IPR050477">
    <property type="entry name" value="GrpII_AminoAcid_Decarb"/>
</dbReference>
<proteinExistence type="inferred from homology"/>
<dbReference type="Gene3D" id="6.10.140.2150">
    <property type="match status" value="1"/>
</dbReference>
<dbReference type="RefSeq" id="WP_348395639.1">
    <property type="nucleotide sequence ID" value="NZ_CP136600.1"/>
</dbReference>
<evidence type="ECO:0000313" key="6">
    <source>
        <dbReference type="EMBL" id="WOH36827.1"/>
    </source>
</evidence>
<dbReference type="Gene3D" id="3.90.1150.10">
    <property type="entry name" value="Aspartate Aminotransferase, domain 1"/>
    <property type="match status" value="1"/>
</dbReference>
<comment type="similarity">
    <text evidence="4">Belongs to the group II decarboxylase family. Sphingosine-1-phosphate lyase subfamily.</text>
</comment>
<dbReference type="SUPFAM" id="SSF53383">
    <property type="entry name" value="PLP-dependent transferases"/>
    <property type="match status" value="1"/>
</dbReference>
<evidence type="ECO:0000256" key="4">
    <source>
        <dbReference type="ARBA" id="ARBA00038302"/>
    </source>
</evidence>
<dbReference type="InterPro" id="IPR015422">
    <property type="entry name" value="PyrdxlP-dep_Trfase_small"/>
</dbReference>
<keyword evidence="2 5" id="KW-0663">Pyridoxal phosphate</keyword>
<dbReference type="GO" id="GO:0008483">
    <property type="term" value="F:transaminase activity"/>
    <property type="evidence" value="ECO:0007669"/>
    <property type="project" value="UniProtKB-KW"/>
</dbReference>
<evidence type="ECO:0000256" key="2">
    <source>
        <dbReference type="ARBA" id="ARBA00022898"/>
    </source>
</evidence>
<evidence type="ECO:0000313" key="7">
    <source>
        <dbReference type="Proteomes" id="UP001301442"/>
    </source>
</evidence>
<accession>A0ABZ0GLP9</accession>
<dbReference type="InterPro" id="IPR002129">
    <property type="entry name" value="PyrdxlP-dep_de-COase"/>
</dbReference>
<keyword evidence="7" id="KW-1185">Reference proteome</keyword>
<protein>
    <submittedName>
        <fullName evidence="6">Aminotransferase class V-fold PLP-dependent enzyme</fullName>
    </submittedName>
</protein>
<dbReference type="EMBL" id="CP136600">
    <property type="protein sequence ID" value="WOH36827.1"/>
    <property type="molecule type" value="Genomic_DNA"/>
</dbReference>
<comment type="cofactor">
    <cofactor evidence="1 5">
        <name>pyridoxal 5'-phosphate</name>
        <dbReference type="ChEBI" id="CHEBI:597326"/>
    </cofactor>
</comment>
<evidence type="ECO:0000256" key="5">
    <source>
        <dbReference type="RuleBase" id="RU000382"/>
    </source>
</evidence>
<keyword evidence="6" id="KW-0032">Aminotransferase</keyword>
<keyword evidence="3 5" id="KW-0456">Lyase</keyword>
<dbReference type="Gene3D" id="3.40.640.10">
    <property type="entry name" value="Type I PLP-dependent aspartate aminotransferase-like (Major domain)"/>
    <property type="match status" value="1"/>
</dbReference>
<dbReference type="InterPro" id="IPR015424">
    <property type="entry name" value="PyrdxlP-dep_Trfase"/>
</dbReference>
<dbReference type="PANTHER" id="PTHR42735">
    <property type="match status" value="1"/>
</dbReference>
<dbReference type="Pfam" id="PF00282">
    <property type="entry name" value="Pyridoxal_deC"/>
    <property type="match status" value="1"/>
</dbReference>
<gene>
    <name evidence="6" type="ORF">RI844_15830</name>
</gene>
<evidence type="ECO:0000256" key="3">
    <source>
        <dbReference type="ARBA" id="ARBA00023239"/>
    </source>
</evidence>
<dbReference type="InterPro" id="IPR015421">
    <property type="entry name" value="PyrdxlP-dep_Trfase_major"/>
</dbReference>
<dbReference type="PANTHER" id="PTHR42735:SF6">
    <property type="entry name" value="SPHINGOSINE-1-PHOSPHATE LYASE 1"/>
    <property type="match status" value="1"/>
</dbReference>